<dbReference type="InterPro" id="IPR032882">
    <property type="entry name" value="SrkA/RdoA"/>
</dbReference>
<dbReference type="InterPro" id="IPR002575">
    <property type="entry name" value="Aminoglycoside_PTrfase"/>
</dbReference>
<dbReference type="GO" id="GO:0004674">
    <property type="term" value="F:protein serine/threonine kinase activity"/>
    <property type="evidence" value="ECO:0007669"/>
    <property type="project" value="UniProtKB-UniRule"/>
</dbReference>
<feature type="domain" description="Aminoglycoside phosphotransferase" evidence="12">
    <location>
        <begin position="34"/>
        <end position="255"/>
    </location>
</feature>
<dbReference type="EMBL" id="MFSR01000007">
    <property type="protein sequence ID" value="OGI41012.1"/>
    <property type="molecule type" value="Genomic_DNA"/>
</dbReference>
<dbReference type="PANTHER" id="PTHR39573:SF1">
    <property type="entry name" value="STRESS RESPONSE KINASE A"/>
    <property type="match status" value="1"/>
</dbReference>
<keyword evidence="3 11" id="KW-0597">Phosphoprotein</keyword>
<comment type="caution">
    <text evidence="13">The sequence shown here is derived from an EMBL/GenBank/DDBJ whole genome shotgun (WGS) entry which is preliminary data.</text>
</comment>
<dbReference type="AlphaFoldDB" id="A0A1F6T7A4"/>
<gene>
    <name evidence="11" type="primary">srkA</name>
    <name evidence="13" type="ORF">A2V91_04460</name>
</gene>
<proteinExistence type="inferred from homology"/>
<dbReference type="InterPro" id="IPR011009">
    <property type="entry name" value="Kinase-like_dom_sf"/>
</dbReference>
<dbReference type="Gene3D" id="1.10.510.10">
    <property type="entry name" value="Transferase(Phosphotransferase) domain 1"/>
    <property type="match status" value="1"/>
</dbReference>
<dbReference type="HAMAP" id="MF_01497">
    <property type="entry name" value="SrkA_kinase"/>
    <property type="match status" value="1"/>
</dbReference>
<name>A0A1F6T7A4_9PROT</name>
<dbReference type="Gene3D" id="3.30.200.70">
    <property type="match status" value="1"/>
</dbReference>
<accession>A0A1F6T7A4</accession>
<dbReference type="Proteomes" id="UP000179334">
    <property type="component" value="Unassembled WGS sequence"/>
</dbReference>
<evidence type="ECO:0000256" key="9">
    <source>
        <dbReference type="ARBA" id="ARBA00022842"/>
    </source>
</evidence>
<protein>
    <recommendedName>
        <fullName evidence="11">Stress response kinase A</fullName>
        <ecNumber evidence="11">2.7.11.1</ecNumber>
    </recommendedName>
    <alternativeName>
        <fullName evidence="11">Serine/threonine-protein kinase SrkA</fullName>
    </alternativeName>
</protein>
<keyword evidence="10 11" id="KW-0346">Stress response</keyword>
<evidence type="ECO:0000256" key="10">
    <source>
        <dbReference type="ARBA" id="ARBA00023016"/>
    </source>
</evidence>
<dbReference type="NCBIfam" id="NF008738">
    <property type="entry name" value="PRK11768.1"/>
    <property type="match status" value="1"/>
</dbReference>
<keyword evidence="6 11" id="KW-0547">Nucleotide-binding</keyword>
<comment type="similarity">
    <text evidence="11">Belongs to the SrkA/RdoA protein kinase family.</text>
</comment>
<evidence type="ECO:0000256" key="11">
    <source>
        <dbReference type="HAMAP-Rule" id="MF_01497"/>
    </source>
</evidence>
<evidence type="ECO:0000256" key="7">
    <source>
        <dbReference type="ARBA" id="ARBA00022777"/>
    </source>
</evidence>
<dbReference type="GO" id="GO:0005737">
    <property type="term" value="C:cytoplasm"/>
    <property type="evidence" value="ECO:0007669"/>
    <property type="project" value="UniProtKB-SubCell"/>
</dbReference>
<organism evidence="13 14">
    <name type="scientific">Candidatus Muproteobacteria bacterium RBG_16_64_10</name>
    <dbReference type="NCBI Taxonomy" id="1817757"/>
    <lineage>
        <taxon>Bacteria</taxon>
        <taxon>Pseudomonadati</taxon>
        <taxon>Pseudomonadota</taxon>
        <taxon>Candidatus Muproteobacteria</taxon>
    </lineage>
</organism>
<evidence type="ECO:0000256" key="6">
    <source>
        <dbReference type="ARBA" id="ARBA00022741"/>
    </source>
</evidence>
<evidence type="ECO:0000313" key="13">
    <source>
        <dbReference type="EMBL" id="OGI41012.1"/>
    </source>
</evidence>
<comment type="catalytic activity">
    <reaction evidence="11">
        <text>L-threonyl-[protein] + ATP = O-phospho-L-threonyl-[protein] + ADP + H(+)</text>
        <dbReference type="Rhea" id="RHEA:46608"/>
        <dbReference type="Rhea" id="RHEA-COMP:11060"/>
        <dbReference type="Rhea" id="RHEA-COMP:11605"/>
        <dbReference type="ChEBI" id="CHEBI:15378"/>
        <dbReference type="ChEBI" id="CHEBI:30013"/>
        <dbReference type="ChEBI" id="CHEBI:30616"/>
        <dbReference type="ChEBI" id="CHEBI:61977"/>
        <dbReference type="ChEBI" id="CHEBI:456216"/>
        <dbReference type="EC" id="2.7.11.1"/>
    </reaction>
</comment>
<evidence type="ECO:0000256" key="2">
    <source>
        <dbReference type="ARBA" id="ARBA00022527"/>
    </source>
</evidence>
<keyword evidence="7 11" id="KW-0418">Kinase</keyword>
<dbReference type="PANTHER" id="PTHR39573">
    <property type="entry name" value="STRESS RESPONSE KINASE A"/>
    <property type="match status" value="1"/>
</dbReference>
<keyword evidence="9 11" id="KW-0460">Magnesium</keyword>
<keyword evidence="4 11" id="KW-0808">Transferase</keyword>
<keyword evidence="5 11" id="KW-0479">Metal-binding</keyword>
<dbReference type="Gene3D" id="1.20.1270.170">
    <property type="match status" value="1"/>
</dbReference>
<evidence type="ECO:0000256" key="4">
    <source>
        <dbReference type="ARBA" id="ARBA00022679"/>
    </source>
</evidence>
<feature type="binding site" evidence="11">
    <location>
        <position position="217"/>
    </location>
    <ligand>
        <name>Mg(2+)</name>
        <dbReference type="ChEBI" id="CHEBI:18420"/>
    </ligand>
</feature>
<reference evidence="13 14" key="1">
    <citation type="journal article" date="2016" name="Nat. Commun.">
        <title>Thousands of microbial genomes shed light on interconnected biogeochemical processes in an aquifer system.</title>
        <authorList>
            <person name="Anantharaman K."/>
            <person name="Brown C.T."/>
            <person name="Hug L.A."/>
            <person name="Sharon I."/>
            <person name="Castelle C.J."/>
            <person name="Probst A.J."/>
            <person name="Thomas B.C."/>
            <person name="Singh A."/>
            <person name="Wilkins M.J."/>
            <person name="Karaoz U."/>
            <person name="Brodie E.L."/>
            <person name="Williams K.H."/>
            <person name="Hubbard S.S."/>
            <person name="Banfield J.F."/>
        </authorList>
    </citation>
    <scope>NUCLEOTIDE SEQUENCE [LARGE SCALE GENOMIC DNA]</scope>
</reference>
<evidence type="ECO:0000256" key="8">
    <source>
        <dbReference type="ARBA" id="ARBA00022840"/>
    </source>
</evidence>
<dbReference type="GO" id="GO:0000287">
    <property type="term" value="F:magnesium ion binding"/>
    <property type="evidence" value="ECO:0007669"/>
    <property type="project" value="UniProtKB-UniRule"/>
</dbReference>
<feature type="active site" description="Proton acceptor" evidence="11">
    <location>
        <position position="200"/>
    </location>
</feature>
<keyword evidence="1 11" id="KW-0963">Cytoplasm</keyword>
<evidence type="ECO:0000259" key="12">
    <source>
        <dbReference type="Pfam" id="PF01636"/>
    </source>
</evidence>
<comment type="cofactor">
    <cofactor evidence="11">
        <name>Mg(2+)</name>
        <dbReference type="ChEBI" id="CHEBI:18420"/>
    </cofactor>
</comment>
<dbReference type="SUPFAM" id="SSF56112">
    <property type="entry name" value="Protein kinase-like (PK-like)"/>
    <property type="match status" value="1"/>
</dbReference>
<evidence type="ECO:0000256" key="3">
    <source>
        <dbReference type="ARBA" id="ARBA00022553"/>
    </source>
</evidence>
<dbReference type="GO" id="GO:0005524">
    <property type="term" value="F:ATP binding"/>
    <property type="evidence" value="ECO:0007669"/>
    <property type="project" value="UniProtKB-UniRule"/>
</dbReference>
<evidence type="ECO:0000256" key="1">
    <source>
        <dbReference type="ARBA" id="ARBA00022490"/>
    </source>
</evidence>
<keyword evidence="8 11" id="KW-0067">ATP-binding</keyword>
<dbReference type="GO" id="GO:0106310">
    <property type="term" value="F:protein serine kinase activity"/>
    <property type="evidence" value="ECO:0007669"/>
    <property type="project" value="RHEA"/>
</dbReference>
<feature type="binding site" evidence="11">
    <location>
        <position position="205"/>
    </location>
    <ligand>
        <name>Mg(2+)</name>
        <dbReference type="ChEBI" id="CHEBI:18420"/>
    </ligand>
</feature>
<evidence type="ECO:0000256" key="5">
    <source>
        <dbReference type="ARBA" id="ARBA00022723"/>
    </source>
</evidence>
<evidence type="ECO:0000313" key="14">
    <source>
        <dbReference type="Proteomes" id="UP000179334"/>
    </source>
</evidence>
<comment type="catalytic activity">
    <reaction evidence="11">
        <text>L-seryl-[protein] + ATP = O-phospho-L-seryl-[protein] + ADP + H(+)</text>
        <dbReference type="Rhea" id="RHEA:17989"/>
        <dbReference type="Rhea" id="RHEA-COMP:9863"/>
        <dbReference type="Rhea" id="RHEA-COMP:11604"/>
        <dbReference type="ChEBI" id="CHEBI:15378"/>
        <dbReference type="ChEBI" id="CHEBI:29999"/>
        <dbReference type="ChEBI" id="CHEBI:30616"/>
        <dbReference type="ChEBI" id="CHEBI:83421"/>
        <dbReference type="ChEBI" id="CHEBI:456216"/>
        <dbReference type="EC" id="2.7.11.1"/>
    </reaction>
</comment>
<comment type="subunit">
    <text evidence="11">Monomer.</text>
</comment>
<sequence>MTSHPYDALTPEVILDAVETFGVRATGALLALNSYENRVYRVDTEADGLLVAKFYRPHRWPEAAILEEHAFALMLAEHEIPVVAPLVHAGKTLHHHAGFRFAVFPWRRGRAPELNTADDRKLLGRFLGRLHRLGAAEAFHHRPTLSVVEFGEHAVAHLLHSHFIPEELVPSFRAISELLLPRLREAFELTEFRPIRLHGDCHLGNILWDSTGPFFVDFDDCLTGPAIQDLWMLLSGERAEMEHQLAAVLSGYTEFMEFSAAELPLIEPLRTLRMLHYNAWLAKRWDDPAFPHAFPWFAGRRYWEEQILSLRQQAALLDEPPLAWERRYG</sequence>
<feature type="active site" evidence="11">
    <location>
        <position position="217"/>
    </location>
</feature>
<dbReference type="EC" id="2.7.11.1" evidence="11"/>
<comment type="function">
    <text evidence="11">A protein kinase that phosphorylates Ser and Thr residues. Probably acts to suppress the effects of stress linked to accumulation of reactive oxygen species. Probably involved in the extracytoplasmic stress response.</text>
</comment>
<comment type="subcellular location">
    <subcellularLocation>
        <location evidence="11">Cytoplasm</location>
    </subcellularLocation>
</comment>
<keyword evidence="2 11" id="KW-0723">Serine/threonine-protein kinase</keyword>
<dbReference type="Pfam" id="PF01636">
    <property type="entry name" value="APH"/>
    <property type="match status" value="1"/>
</dbReference>
<feature type="site" description="ATP" evidence="11">
    <location>
        <position position="34"/>
    </location>
</feature>